<name>A0A7J6E0K2_CANSA</name>
<proteinExistence type="predicted"/>
<dbReference type="Proteomes" id="UP000525078">
    <property type="component" value="Unassembled WGS sequence"/>
</dbReference>
<dbReference type="Pfam" id="PF14392">
    <property type="entry name" value="zf-CCHC_4"/>
    <property type="match status" value="1"/>
</dbReference>
<dbReference type="InterPro" id="IPR025836">
    <property type="entry name" value="Zn_knuckle_CX2CX4HX4C"/>
</dbReference>
<comment type="caution">
    <text evidence="2">The sequence shown here is derived from an EMBL/GenBank/DDBJ whole genome shotgun (WGS) entry which is preliminary data.</text>
</comment>
<evidence type="ECO:0000313" key="3">
    <source>
        <dbReference type="Proteomes" id="UP000525078"/>
    </source>
</evidence>
<dbReference type="AlphaFoldDB" id="A0A7J6E0K2"/>
<organism evidence="2 3">
    <name type="scientific">Cannabis sativa</name>
    <name type="common">Hemp</name>
    <name type="synonym">Marijuana</name>
    <dbReference type="NCBI Taxonomy" id="3483"/>
    <lineage>
        <taxon>Eukaryota</taxon>
        <taxon>Viridiplantae</taxon>
        <taxon>Streptophyta</taxon>
        <taxon>Embryophyta</taxon>
        <taxon>Tracheophyta</taxon>
        <taxon>Spermatophyta</taxon>
        <taxon>Magnoliopsida</taxon>
        <taxon>eudicotyledons</taxon>
        <taxon>Gunneridae</taxon>
        <taxon>Pentapetalae</taxon>
        <taxon>rosids</taxon>
        <taxon>fabids</taxon>
        <taxon>Rosales</taxon>
        <taxon>Cannabaceae</taxon>
        <taxon>Cannabis</taxon>
    </lineage>
</organism>
<dbReference type="EMBL" id="JAATIP010000325">
    <property type="protein sequence ID" value="KAF4351945.1"/>
    <property type="molecule type" value="Genomic_DNA"/>
</dbReference>
<gene>
    <name evidence="2" type="ORF">F8388_002307</name>
</gene>
<sequence length="480" mass="53156">MKACVQINITESLMRGLRVAVDDLRNEVSLLFQYERLLEYCFDCNIIGHKASYCPLKDFENVDSSVEQGCYGSWLCASNSPPRFWFNKKGGASLENCPIMFMGEASRIKIAMERARVRYSRSTTEELAPTSILEARERDEKDRGKLTMDSNDQVPKEKAVTGCASSVPYMTKCVVVAPVADGMMEALAMEKCGVTVDLGISDILGEVAPKEPILHEIVWKSKPLSSLNFTKSERECARVQLQHSNKLLNQSSKPIIKKTWEQALGNKACNIRGSPNSGVILLSSKLSHVIIANATKKPSSSWSKKEKHKVEVERNYENKWSLLLLWNDDWLVDVKSYTTRHIYALVKCPGLKKWSEKKGGSAHNISTMTTFQQALDECSLADLGFGVEGGYVVGGFGLVGVVVGVVGEPTNARCHGAGEVGFGSGFAGAVSRFSCDSSHTRNVYSQLDFPQLGKVEYHLKIIFSKEIKKNCTLREGKIQI</sequence>
<evidence type="ECO:0000313" key="2">
    <source>
        <dbReference type="EMBL" id="KAF4351945.1"/>
    </source>
</evidence>
<reference evidence="2 3" key="1">
    <citation type="journal article" date="2020" name="bioRxiv">
        <title>Sequence and annotation of 42 cannabis genomes reveals extensive copy number variation in cannabinoid synthesis and pathogen resistance genes.</title>
        <authorList>
            <person name="Mckernan K.J."/>
            <person name="Helbert Y."/>
            <person name="Kane L.T."/>
            <person name="Ebling H."/>
            <person name="Zhang L."/>
            <person name="Liu B."/>
            <person name="Eaton Z."/>
            <person name="Mclaughlin S."/>
            <person name="Kingan S."/>
            <person name="Baybayan P."/>
            <person name="Concepcion G."/>
            <person name="Jordan M."/>
            <person name="Riva A."/>
            <person name="Barbazuk W."/>
            <person name="Harkins T."/>
        </authorList>
    </citation>
    <scope>NUCLEOTIDE SEQUENCE [LARGE SCALE GENOMIC DNA]</scope>
    <source>
        <strain evidence="3">cv. Jamaican Lion 4</strain>
        <tissue evidence="2">Leaf</tissue>
    </source>
</reference>
<feature type="domain" description="Zinc knuckle CX2CX4HX4C" evidence="1">
    <location>
        <begin position="9"/>
        <end position="55"/>
    </location>
</feature>
<protein>
    <recommendedName>
        <fullName evidence="1">Zinc knuckle CX2CX4HX4C domain-containing protein</fullName>
    </recommendedName>
</protein>
<evidence type="ECO:0000259" key="1">
    <source>
        <dbReference type="Pfam" id="PF14392"/>
    </source>
</evidence>
<accession>A0A7J6E0K2</accession>